<dbReference type="EMBL" id="FOGU01000008">
    <property type="protein sequence ID" value="SES25062.1"/>
    <property type="molecule type" value="Genomic_DNA"/>
</dbReference>
<dbReference type="RefSeq" id="WP_092694712.1">
    <property type="nucleotide sequence ID" value="NZ_CBDDGO010000004.1"/>
</dbReference>
<keyword evidence="3" id="KW-1185">Reference proteome</keyword>
<dbReference type="OrthoDB" id="7858211at2"/>
<sequence length="185" mass="19520">MKYLILALAAVAPAACTDSTLRYDVPAPAPMERQAVNVRSVEVREVSLPLYAGLEAITVADETGALVSNPDVLWADDPVRTFTQGLASALDQQTTATVAAEPWPLSEDPDLRLDVRVASALAGADGQYRLAGQYFAAAPFGDGAPDRSGRFDISVPFTPGDTGSIARAQGQAIEELARTVARQSF</sequence>
<reference evidence="2 3" key="1">
    <citation type="submission" date="2016-10" db="EMBL/GenBank/DDBJ databases">
        <authorList>
            <person name="de Groot N.N."/>
        </authorList>
    </citation>
    <scope>NUCLEOTIDE SEQUENCE [LARGE SCALE GENOMIC DNA]</scope>
    <source>
        <strain evidence="2 3">DSM 23042</strain>
    </source>
</reference>
<name>A0A1H9VTZ5_9RHOB</name>
<dbReference type="AlphaFoldDB" id="A0A1H9VTZ5"/>
<dbReference type="SUPFAM" id="SSF159594">
    <property type="entry name" value="XCC0632-like"/>
    <property type="match status" value="1"/>
</dbReference>
<accession>A0A1H9VTZ5</accession>
<dbReference type="InterPro" id="IPR005586">
    <property type="entry name" value="ABC_trans_aux"/>
</dbReference>
<organism evidence="2 3">
    <name type="scientific">Tranquillimonas rosea</name>
    <dbReference type="NCBI Taxonomy" id="641238"/>
    <lineage>
        <taxon>Bacteria</taxon>
        <taxon>Pseudomonadati</taxon>
        <taxon>Pseudomonadota</taxon>
        <taxon>Alphaproteobacteria</taxon>
        <taxon>Rhodobacterales</taxon>
        <taxon>Roseobacteraceae</taxon>
        <taxon>Tranquillimonas</taxon>
    </lineage>
</organism>
<evidence type="ECO:0000259" key="1">
    <source>
        <dbReference type="Pfam" id="PF03886"/>
    </source>
</evidence>
<dbReference type="Proteomes" id="UP000198885">
    <property type="component" value="Unassembled WGS sequence"/>
</dbReference>
<feature type="domain" description="ABC-type transport auxiliary lipoprotein component" evidence="1">
    <location>
        <begin position="25"/>
        <end position="181"/>
    </location>
</feature>
<proteinExistence type="predicted"/>
<evidence type="ECO:0000313" key="2">
    <source>
        <dbReference type="EMBL" id="SES25062.1"/>
    </source>
</evidence>
<evidence type="ECO:0000313" key="3">
    <source>
        <dbReference type="Proteomes" id="UP000198885"/>
    </source>
</evidence>
<protein>
    <recommendedName>
        <fullName evidence="1">ABC-type transport auxiliary lipoprotein component domain-containing protein</fullName>
    </recommendedName>
</protein>
<dbReference type="STRING" id="641238.SAMN04490244_10894"/>
<dbReference type="Gene3D" id="3.40.50.10610">
    <property type="entry name" value="ABC-type transport auxiliary lipoprotein component"/>
    <property type="match status" value="1"/>
</dbReference>
<dbReference type="Pfam" id="PF03886">
    <property type="entry name" value="ABC_trans_aux"/>
    <property type="match status" value="1"/>
</dbReference>
<gene>
    <name evidence="2" type="ORF">SAMN04490244_10894</name>
</gene>